<sequence>MRLSGAALRLRKRGVYKTKPLDRVIYGSDKAGKHLQPPRVAPVAPNAHFSRSGALEETYNRASTVKEVDLAQQPRGRPAYGGTYTPQGQTVPLYIPKYNEGSPTDHYKLVQLGDSSDVIGQYDENMTRAIRKMTKWWKDNWASLDLIDPKKWALFPGDVVKVVNPSHPDYRRFGIVKNIYMPHGLVWVDGLNSTHSQGQSDRTLNFSLYERTQITEARAATIPFNYRDVKYLKHGRSLINVIGPLSQKNIMKDDIPDVLNDKFQDTMLSHSAWESNKGDDTRSHREYILDTLEENGLLETLDLVMNYGNFSLKNFENMDWQDLQAERTCRESQLPVSLPIKKNLTGSIDPSRDGKGNSLEMGFDDLDSVIDYSAELEEDRTFEEEIREKFNIPLDNVPKFYYRQKMSKQQILPSNTLNSLELTLPGQNTAGKALHPLQQAPKTLAEMEDAAMFNRALQVGGRGFAMGLKMERLQSVRPKVPGRSLRTLGGDVLSGRLDDLQMEDYIGEVEGCERLFTHAYPM</sequence>
<name>A0ABN7S5X3_OIKDI</name>
<feature type="region of interest" description="Disordered" evidence="1">
    <location>
        <begin position="65"/>
        <end position="85"/>
    </location>
</feature>
<proteinExistence type="predicted"/>
<evidence type="ECO:0000256" key="1">
    <source>
        <dbReference type="SAM" id="MobiDB-lite"/>
    </source>
</evidence>
<evidence type="ECO:0000313" key="2">
    <source>
        <dbReference type="EMBL" id="CAG5091354.1"/>
    </source>
</evidence>
<keyword evidence="3" id="KW-1185">Reference proteome</keyword>
<evidence type="ECO:0000313" key="3">
    <source>
        <dbReference type="Proteomes" id="UP001158576"/>
    </source>
</evidence>
<protein>
    <submittedName>
        <fullName evidence="2">Oidioi.mRNA.OKI2018_I69.PAR.g12996.t1.cds</fullName>
    </submittedName>
</protein>
<accession>A0ABN7S5X3</accession>
<dbReference type="Proteomes" id="UP001158576">
    <property type="component" value="Chromosome PAR"/>
</dbReference>
<dbReference type="EMBL" id="OU015568">
    <property type="protein sequence ID" value="CAG5091354.1"/>
    <property type="molecule type" value="Genomic_DNA"/>
</dbReference>
<gene>
    <name evidence="2" type="ORF">OKIOD_LOCUS4554</name>
</gene>
<organism evidence="2 3">
    <name type="scientific">Oikopleura dioica</name>
    <name type="common">Tunicate</name>
    <dbReference type="NCBI Taxonomy" id="34765"/>
    <lineage>
        <taxon>Eukaryota</taxon>
        <taxon>Metazoa</taxon>
        <taxon>Chordata</taxon>
        <taxon>Tunicata</taxon>
        <taxon>Appendicularia</taxon>
        <taxon>Copelata</taxon>
        <taxon>Oikopleuridae</taxon>
        <taxon>Oikopleura</taxon>
    </lineage>
</organism>
<reference evidence="2 3" key="1">
    <citation type="submission" date="2021-04" db="EMBL/GenBank/DDBJ databases">
        <authorList>
            <person name="Bliznina A."/>
        </authorList>
    </citation>
    <scope>NUCLEOTIDE SEQUENCE [LARGE SCALE GENOMIC DNA]</scope>
</reference>